<name>A0A161IHM4_9MICO</name>
<dbReference type="RefSeq" id="WP_068202572.1">
    <property type="nucleotide sequence ID" value="NZ_CP014209.1"/>
</dbReference>
<organism evidence="1 2">
    <name type="scientific">Isoptericola dokdonensis DS-3</name>
    <dbReference type="NCBI Taxonomy" id="1300344"/>
    <lineage>
        <taxon>Bacteria</taxon>
        <taxon>Bacillati</taxon>
        <taxon>Actinomycetota</taxon>
        <taxon>Actinomycetes</taxon>
        <taxon>Micrococcales</taxon>
        <taxon>Promicromonosporaceae</taxon>
        <taxon>Isoptericola</taxon>
    </lineage>
</organism>
<proteinExistence type="predicted"/>
<dbReference type="STRING" id="1300344.I598_1685"/>
<keyword evidence="2" id="KW-1185">Reference proteome</keyword>
<sequence length="202" mass="22561">MTTEIAVPPWEDYPVFTIQPRADWQFWLAGLSPEGWAEIAGKVPAGDVDATSVVDAVRAVDQRAVGEEQVWAAGIWFPESNGRRATASLLLRTYGRRGDARKAARRFAKDVRRAPRIPGVDVHGYTVETGDAEYGPLVVQYIDTSDRDGTLIYTCRLSFFPHFKDEVVVLDCDTPYSHLVDEVQDELVELLNDSVYATDDPE</sequence>
<gene>
    <name evidence="1" type="ORF">I598_1685</name>
</gene>
<protein>
    <submittedName>
        <fullName evidence="1">Uncharacterized protein</fullName>
    </submittedName>
</protein>
<evidence type="ECO:0000313" key="1">
    <source>
        <dbReference type="EMBL" id="ANC31234.1"/>
    </source>
</evidence>
<accession>A0A161IHM4</accession>
<dbReference type="EMBL" id="CP014209">
    <property type="protein sequence ID" value="ANC31234.1"/>
    <property type="molecule type" value="Genomic_DNA"/>
</dbReference>
<dbReference type="KEGG" id="ido:I598_1685"/>
<reference evidence="1 2" key="1">
    <citation type="submission" date="2016-01" db="EMBL/GenBank/DDBJ databases">
        <title>Complete genome sequence of a soil Actinobacterium, Isoptericola dokdonensis DS-3.</title>
        <authorList>
            <person name="Kwon S.-K."/>
            <person name="Kim J.F."/>
        </authorList>
    </citation>
    <scope>NUCLEOTIDE SEQUENCE [LARGE SCALE GENOMIC DNA]</scope>
    <source>
        <strain evidence="1 2">DS-3</strain>
    </source>
</reference>
<dbReference type="AlphaFoldDB" id="A0A161IHM4"/>
<dbReference type="Proteomes" id="UP000076794">
    <property type="component" value="Chromosome"/>
</dbReference>
<dbReference type="PATRIC" id="fig|1300344.3.peg.1693"/>
<evidence type="ECO:0000313" key="2">
    <source>
        <dbReference type="Proteomes" id="UP000076794"/>
    </source>
</evidence>
<dbReference type="OrthoDB" id="5144924at2"/>